<reference evidence="2 3" key="1">
    <citation type="submission" date="2015-07" db="EMBL/GenBank/DDBJ databases">
        <title>The genome of Eufriesea mexicana.</title>
        <authorList>
            <person name="Pan H."/>
            <person name="Kapheim K."/>
        </authorList>
    </citation>
    <scope>NUCLEOTIDE SEQUENCE [LARGE SCALE GENOMIC DNA]</scope>
    <source>
        <strain evidence="2">0111107269</strain>
        <tissue evidence="2">Whole body</tissue>
    </source>
</reference>
<evidence type="ECO:0000313" key="3">
    <source>
        <dbReference type="Proteomes" id="UP000250275"/>
    </source>
</evidence>
<feature type="compositionally biased region" description="Basic and acidic residues" evidence="1">
    <location>
        <begin position="1"/>
        <end position="27"/>
    </location>
</feature>
<evidence type="ECO:0000256" key="1">
    <source>
        <dbReference type="SAM" id="MobiDB-lite"/>
    </source>
</evidence>
<feature type="region of interest" description="Disordered" evidence="1">
    <location>
        <begin position="1"/>
        <end position="41"/>
    </location>
</feature>
<proteinExistence type="predicted"/>
<organism evidence="2 3">
    <name type="scientific">Eufriesea mexicana</name>
    <dbReference type="NCBI Taxonomy" id="516756"/>
    <lineage>
        <taxon>Eukaryota</taxon>
        <taxon>Metazoa</taxon>
        <taxon>Ecdysozoa</taxon>
        <taxon>Arthropoda</taxon>
        <taxon>Hexapoda</taxon>
        <taxon>Insecta</taxon>
        <taxon>Pterygota</taxon>
        <taxon>Neoptera</taxon>
        <taxon>Endopterygota</taxon>
        <taxon>Hymenoptera</taxon>
        <taxon>Apocrita</taxon>
        <taxon>Aculeata</taxon>
        <taxon>Apoidea</taxon>
        <taxon>Anthophila</taxon>
        <taxon>Apidae</taxon>
        <taxon>Eufriesea</taxon>
    </lineage>
</organism>
<keyword evidence="3" id="KW-1185">Reference proteome</keyword>
<dbReference type="EMBL" id="KQ762343">
    <property type="protein sequence ID" value="OAD55935.1"/>
    <property type="molecule type" value="Genomic_DNA"/>
</dbReference>
<gene>
    <name evidence="2" type="ORF">WN48_04121</name>
</gene>
<name>A0A310SE29_9HYME</name>
<evidence type="ECO:0000313" key="2">
    <source>
        <dbReference type="EMBL" id="OAD55935.1"/>
    </source>
</evidence>
<dbReference type="Proteomes" id="UP000250275">
    <property type="component" value="Unassembled WGS sequence"/>
</dbReference>
<sequence>MIDDYGEYRGKEEDREREREREREIERQNAASELTVQPRPWISLESREEMLDKSRCPRS</sequence>
<accession>A0A310SE29</accession>
<protein>
    <submittedName>
        <fullName evidence="2">Uncharacterized protein</fullName>
    </submittedName>
</protein>
<dbReference type="AlphaFoldDB" id="A0A310SE29"/>